<evidence type="ECO:0000313" key="1">
    <source>
        <dbReference type="EMBL" id="GEN89566.1"/>
    </source>
</evidence>
<proteinExistence type="predicted"/>
<comment type="caution">
    <text evidence="1">The sequence shown here is derived from an EMBL/GenBank/DDBJ whole genome shotgun (WGS) entry which is preliminary data.</text>
</comment>
<dbReference type="InterPro" id="IPR036209">
    <property type="entry name" value="YwmB-like_sf"/>
</dbReference>
<reference evidence="1 2" key="1">
    <citation type="submission" date="2019-07" db="EMBL/GenBank/DDBJ databases">
        <title>Whole genome shotgun sequence of Oceanobacillus sojae NBRC 105379.</title>
        <authorList>
            <person name="Hosoyama A."/>
            <person name="Uohara A."/>
            <person name="Ohji S."/>
            <person name="Ichikawa N."/>
        </authorList>
    </citation>
    <scope>NUCLEOTIDE SEQUENCE [LARGE SCALE GENOMIC DNA]</scope>
    <source>
        <strain evidence="1 2">NBRC 105379</strain>
    </source>
</reference>
<dbReference type="Gene3D" id="3.30.2030.10">
    <property type="entry name" value="YwmB-like"/>
    <property type="match status" value="1"/>
</dbReference>
<evidence type="ECO:0000313" key="2">
    <source>
        <dbReference type="Proteomes" id="UP000321558"/>
    </source>
</evidence>
<dbReference type="Pfam" id="PF08680">
    <property type="entry name" value="DUF1779"/>
    <property type="match status" value="1"/>
</dbReference>
<dbReference type="RefSeq" id="WP_147212445.1">
    <property type="nucleotide sequence ID" value="NZ_BJYM01000024.1"/>
</dbReference>
<organism evidence="1 2">
    <name type="scientific">Oceanobacillus sojae</name>
    <dbReference type="NCBI Taxonomy" id="582851"/>
    <lineage>
        <taxon>Bacteria</taxon>
        <taxon>Bacillati</taxon>
        <taxon>Bacillota</taxon>
        <taxon>Bacilli</taxon>
        <taxon>Bacillales</taxon>
        <taxon>Bacillaceae</taxon>
        <taxon>Oceanobacillus</taxon>
    </lineage>
</organism>
<keyword evidence="2" id="KW-1185">Reference proteome</keyword>
<dbReference type="InterPro" id="IPR014794">
    <property type="entry name" value="DUF1779"/>
</dbReference>
<gene>
    <name evidence="1" type="ORF">OSO01_43050</name>
</gene>
<dbReference type="STRING" id="582851.GCA_900162665_01496"/>
<accession>A0A511ZQ32</accession>
<dbReference type="SUPFAM" id="SSF143842">
    <property type="entry name" value="YwmB-like"/>
    <property type="match status" value="1"/>
</dbReference>
<dbReference type="AlphaFoldDB" id="A0A511ZQ32"/>
<name>A0A511ZQ32_9BACI</name>
<protein>
    <submittedName>
        <fullName evidence="1">Uncharacterized protein</fullName>
    </submittedName>
</protein>
<sequence>MFHRILFSSNFPFTNVRFFHAFQNPVQLKKQAFCLLLVICFVVNQAFSQPHQTDEMEDLAAFAEEYDLSINFWEVTMKEQLETERAEGLIQSLEAKYTSYEDKDENRLKYTFESRHKNDPFYVIYNVILPLDKNESAEVIIVLHGTDWDNQISQKYQKEKTAILKDYLTKESQLYTCLSVQDSGIMNHDVFVNKAKIYFNIKHISTKYDNIENSRIEKSTYGYTKTWEQFYYMENNPKNVQIAAVADRQGEISFMVGTPILINEY</sequence>
<dbReference type="Proteomes" id="UP000321558">
    <property type="component" value="Unassembled WGS sequence"/>
</dbReference>
<dbReference type="EMBL" id="BJYM01000024">
    <property type="protein sequence ID" value="GEN89566.1"/>
    <property type="molecule type" value="Genomic_DNA"/>
</dbReference>
<dbReference type="OrthoDB" id="2962597at2"/>
<dbReference type="Gene3D" id="3.30.360.40">
    <property type="entry name" value="YwmB-like"/>
    <property type="match status" value="1"/>
</dbReference>